<reference evidence="13" key="1">
    <citation type="submission" date="2024-01" db="EMBL/GenBank/DDBJ databases">
        <authorList>
            <person name="Webb A."/>
        </authorList>
    </citation>
    <scope>NUCLEOTIDE SEQUENCE</scope>
    <source>
        <strain evidence="13">Pm1</strain>
    </source>
</reference>
<dbReference type="PANTHER" id="PTHR31321:SF57">
    <property type="entry name" value="PECTINESTERASE 53-RELATED"/>
    <property type="match status" value="1"/>
</dbReference>
<feature type="signal peptide" evidence="11">
    <location>
        <begin position="1"/>
        <end position="20"/>
    </location>
</feature>
<proteinExistence type="inferred from homology"/>
<dbReference type="InterPro" id="IPR011050">
    <property type="entry name" value="Pectin_lyase_fold/virulence"/>
</dbReference>
<dbReference type="FunFam" id="2.160.20.10:FF:000014">
    <property type="entry name" value="Pectinesterase"/>
    <property type="match status" value="1"/>
</dbReference>
<dbReference type="EC" id="3.1.1.11" evidence="4 11"/>
<evidence type="ECO:0000256" key="5">
    <source>
        <dbReference type="ARBA" id="ARBA00022525"/>
    </source>
</evidence>
<dbReference type="SUPFAM" id="SSF51126">
    <property type="entry name" value="Pectin lyase-like"/>
    <property type="match status" value="1"/>
</dbReference>
<keyword evidence="8 11" id="KW-0063">Aspartyl esterase</keyword>
<dbReference type="PROSITE" id="PS00503">
    <property type="entry name" value="PECTINESTERASE_2"/>
    <property type="match status" value="1"/>
</dbReference>
<dbReference type="InterPro" id="IPR012334">
    <property type="entry name" value="Pectin_lyas_fold"/>
</dbReference>
<feature type="chain" id="PRO_5043098016" description="Pectinesterase" evidence="11">
    <location>
        <begin position="21"/>
        <end position="394"/>
    </location>
</feature>
<dbReference type="GO" id="GO:0030599">
    <property type="term" value="F:pectinesterase activity"/>
    <property type="evidence" value="ECO:0007669"/>
    <property type="project" value="UniProtKB-UniRule"/>
</dbReference>
<dbReference type="Gene3D" id="2.160.20.10">
    <property type="entry name" value="Single-stranded right-handed beta-helix, Pectin lyase-like"/>
    <property type="match status" value="1"/>
</dbReference>
<comment type="pathway">
    <text evidence="2 11">Glycan metabolism; pectin degradation; 2-dehydro-3-deoxy-D-gluconate from pectin: step 1/5.</text>
</comment>
<evidence type="ECO:0000256" key="7">
    <source>
        <dbReference type="ARBA" id="ARBA00022801"/>
    </source>
</evidence>
<dbReference type="Proteomes" id="UP001162060">
    <property type="component" value="Unassembled WGS sequence"/>
</dbReference>
<keyword evidence="6 11" id="KW-0732">Signal</keyword>
<sequence length="394" mass="43145">MKIFVPSLLALASFMTMSAAKPIMCSGPNARIEPPVGAIVVDPTGDPRYQGSCRTMNEAVARLDLTSDKLQMIFIHPGLYKEQVVIPPLCGALVLQGATCDATSYNENQVTFTHAMSQKDVPPEVKQDRNALTSTVLFKADNVKVYNLNIANTAGNVGQAVAAAVSGTNYGFYGCMFTGYQDTLLTKKGLIMFANSYISGAVDFIFGTKAVAWFEHCDIDSIDAGYITANGRSSEDMDSYYVFNRANVYSSNSSLIGKTFLGRPWRLFSRVVFQNSWLGQVVNATGWAKWQENSTDNVYFGEFNNSGPGAATGARVNFSRQLTAAVDIKQLLGDNYATQWWVPTGVMRRWLGAPVFVAFVSFASIQLLQASPLFREQMVYLHGINNVHISLAQL</sequence>
<evidence type="ECO:0000256" key="9">
    <source>
        <dbReference type="ARBA" id="ARBA00047928"/>
    </source>
</evidence>
<dbReference type="InterPro" id="IPR000070">
    <property type="entry name" value="Pectinesterase_cat"/>
</dbReference>
<evidence type="ECO:0000256" key="6">
    <source>
        <dbReference type="ARBA" id="ARBA00022729"/>
    </source>
</evidence>
<dbReference type="GO" id="GO:0005576">
    <property type="term" value="C:extracellular region"/>
    <property type="evidence" value="ECO:0007669"/>
    <property type="project" value="UniProtKB-SubCell"/>
</dbReference>
<organism evidence="13 14">
    <name type="scientific">Peronospora matthiolae</name>
    <dbReference type="NCBI Taxonomy" id="2874970"/>
    <lineage>
        <taxon>Eukaryota</taxon>
        <taxon>Sar</taxon>
        <taxon>Stramenopiles</taxon>
        <taxon>Oomycota</taxon>
        <taxon>Peronosporomycetes</taxon>
        <taxon>Peronosporales</taxon>
        <taxon>Peronosporaceae</taxon>
        <taxon>Peronospora</taxon>
    </lineage>
</organism>
<evidence type="ECO:0000313" key="13">
    <source>
        <dbReference type="EMBL" id="CAK7912948.1"/>
    </source>
</evidence>
<comment type="catalytic activity">
    <reaction evidence="9 11">
        <text>[(1-&gt;4)-alpha-D-galacturonosyl methyl ester](n) + n H2O = [(1-&gt;4)-alpha-D-galacturonosyl](n) + n methanol + n H(+)</text>
        <dbReference type="Rhea" id="RHEA:22380"/>
        <dbReference type="Rhea" id="RHEA-COMP:14570"/>
        <dbReference type="Rhea" id="RHEA-COMP:14573"/>
        <dbReference type="ChEBI" id="CHEBI:15377"/>
        <dbReference type="ChEBI" id="CHEBI:15378"/>
        <dbReference type="ChEBI" id="CHEBI:17790"/>
        <dbReference type="ChEBI" id="CHEBI:140522"/>
        <dbReference type="ChEBI" id="CHEBI:140523"/>
        <dbReference type="EC" id="3.1.1.11"/>
    </reaction>
</comment>
<dbReference type="InterPro" id="IPR033131">
    <property type="entry name" value="Pectinesterase_Asp_AS"/>
</dbReference>
<gene>
    <name evidence="13" type="ORF">PM001_LOCUS4658</name>
</gene>
<evidence type="ECO:0000256" key="8">
    <source>
        <dbReference type="ARBA" id="ARBA00023085"/>
    </source>
</evidence>
<feature type="active site" evidence="10">
    <location>
        <position position="203"/>
    </location>
</feature>
<evidence type="ECO:0000256" key="11">
    <source>
        <dbReference type="RuleBase" id="RU000589"/>
    </source>
</evidence>
<protein>
    <recommendedName>
        <fullName evidence="4 11">Pectinesterase</fullName>
        <ecNumber evidence="4 11">3.1.1.11</ecNumber>
    </recommendedName>
</protein>
<evidence type="ECO:0000256" key="10">
    <source>
        <dbReference type="PROSITE-ProRule" id="PRU10040"/>
    </source>
</evidence>
<evidence type="ECO:0000256" key="1">
    <source>
        <dbReference type="ARBA" id="ARBA00004613"/>
    </source>
</evidence>
<comment type="similarity">
    <text evidence="3">Belongs to the pectinesterase family.</text>
</comment>
<dbReference type="AlphaFoldDB" id="A0AAV1TBY7"/>
<dbReference type="EMBL" id="CAKLBY020000039">
    <property type="protein sequence ID" value="CAK7912948.1"/>
    <property type="molecule type" value="Genomic_DNA"/>
</dbReference>
<dbReference type="GO" id="GO:0042545">
    <property type="term" value="P:cell wall modification"/>
    <property type="evidence" value="ECO:0007669"/>
    <property type="project" value="UniProtKB-UniRule"/>
</dbReference>
<comment type="subcellular location">
    <subcellularLocation>
        <location evidence="1">Secreted</location>
    </subcellularLocation>
</comment>
<keyword evidence="7 11" id="KW-0378">Hydrolase</keyword>
<evidence type="ECO:0000313" key="14">
    <source>
        <dbReference type="Proteomes" id="UP001162060"/>
    </source>
</evidence>
<evidence type="ECO:0000256" key="2">
    <source>
        <dbReference type="ARBA" id="ARBA00005184"/>
    </source>
</evidence>
<feature type="domain" description="Pectinesterase catalytic" evidence="12">
    <location>
        <begin position="50"/>
        <end position="319"/>
    </location>
</feature>
<accession>A0AAV1TBY7</accession>
<keyword evidence="5" id="KW-0964">Secreted</keyword>
<name>A0AAV1TBY7_9STRA</name>
<comment type="caution">
    <text evidence="13">The sequence shown here is derived from an EMBL/GenBank/DDBJ whole genome shotgun (WGS) entry which is preliminary data.</text>
</comment>
<dbReference type="PANTHER" id="PTHR31321">
    <property type="entry name" value="ACYL-COA THIOESTER HYDROLASE YBHC-RELATED"/>
    <property type="match status" value="1"/>
</dbReference>
<evidence type="ECO:0000259" key="12">
    <source>
        <dbReference type="Pfam" id="PF01095"/>
    </source>
</evidence>
<dbReference type="GO" id="GO:0045490">
    <property type="term" value="P:pectin catabolic process"/>
    <property type="evidence" value="ECO:0007669"/>
    <property type="project" value="UniProtKB-UniRule"/>
</dbReference>
<evidence type="ECO:0000256" key="3">
    <source>
        <dbReference type="ARBA" id="ARBA00008891"/>
    </source>
</evidence>
<evidence type="ECO:0000256" key="4">
    <source>
        <dbReference type="ARBA" id="ARBA00013229"/>
    </source>
</evidence>
<dbReference type="Pfam" id="PF01095">
    <property type="entry name" value="Pectinesterase"/>
    <property type="match status" value="1"/>
</dbReference>